<evidence type="ECO:0008006" key="3">
    <source>
        <dbReference type="Google" id="ProtNLM"/>
    </source>
</evidence>
<dbReference type="EMBL" id="JBFXLT010000177">
    <property type="protein sequence ID" value="KAL2802520.1"/>
    <property type="molecule type" value="Genomic_DNA"/>
</dbReference>
<dbReference type="Proteomes" id="UP001610334">
    <property type="component" value="Unassembled WGS sequence"/>
</dbReference>
<organism evidence="1 2">
    <name type="scientific">Aspergillus granulosus</name>
    <dbReference type="NCBI Taxonomy" id="176169"/>
    <lineage>
        <taxon>Eukaryota</taxon>
        <taxon>Fungi</taxon>
        <taxon>Dikarya</taxon>
        <taxon>Ascomycota</taxon>
        <taxon>Pezizomycotina</taxon>
        <taxon>Eurotiomycetes</taxon>
        <taxon>Eurotiomycetidae</taxon>
        <taxon>Eurotiales</taxon>
        <taxon>Aspergillaceae</taxon>
        <taxon>Aspergillus</taxon>
        <taxon>Aspergillus subgen. Nidulantes</taxon>
    </lineage>
</organism>
<protein>
    <recommendedName>
        <fullName evidence="3">KIF-binding protein</fullName>
    </recommendedName>
</protein>
<keyword evidence="2" id="KW-1185">Reference proteome</keyword>
<gene>
    <name evidence="1" type="ORF">BJX63DRAFT_107244</name>
</gene>
<evidence type="ECO:0000313" key="1">
    <source>
        <dbReference type="EMBL" id="KAL2802520.1"/>
    </source>
</evidence>
<accession>A0ABR4GTX7</accession>
<reference evidence="1 2" key="1">
    <citation type="submission" date="2024-07" db="EMBL/GenBank/DDBJ databases">
        <title>Section-level genome sequencing and comparative genomics of Aspergillus sections Usti and Cavernicolus.</title>
        <authorList>
            <consortium name="Lawrence Berkeley National Laboratory"/>
            <person name="Nybo J.L."/>
            <person name="Vesth T.C."/>
            <person name="Theobald S."/>
            <person name="Frisvad J.C."/>
            <person name="Larsen T.O."/>
            <person name="Kjaerboelling I."/>
            <person name="Rothschild-Mancinelli K."/>
            <person name="Lyhne E.K."/>
            <person name="Kogle M.E."/>
            <person name="Barry K."/>
            <person name="Clum A."/>
            <person name="Na H."/>
            <person name="Ledsgaard L."/>
            <person name="Lin J."/>
            <person name="Lipzen A."/>
            <person name="Kuo A."/>
            <person name="Riley R."/>
            <person name="Mondo S."/>
            <person name="Labutti K."/>
            <person name="Haridas S."/>
            <person name="Pangalinan J."/>
            <person name="Salamov A.A."/>
            <person name="Simmons B.A."/>
            <person name="Magnuson J.K."/>
            <person name="Chen J."/>
            <person name="Drula E."/>
            <person name="Henrissat B."/>
            <person name="Wiebenga A."/>
            <person name="Lubbers R.J."/>
            <person name="Gomes A.C."/>
            <person name="Makela M.R."/>
            <person name="Stajich J."/>
            <person name="Grigoriev I.V."/>
            <person name="Mortensen U.H."/>
            <person name="De Vries R.P."/>
            <person name="Baker S.E."/>
            <person name="Andersen M.R."/>
        </authorList>
    </citation>
    <scope>NUCLEOTIDE SEQUENCE [LARGE SCALE GENOMIC DNA]</scope>
    <source>
        <strain evidence="1 2">CBS 588.65</strain>
    </source>
</reference>
<name>A0ABR4GTX7_9EURO</name>
<sequence length="525" mass="59311">MISNPKGEQSPPPKVKLEDRLVTLQDAEACDKLAKELHKKFTNENDDADLEGAITCARKTIELCSSEDPRLHRYCFRVANYLNSRHRRSNQPFDEDLDEALEYLEIATTSTGIASEPVREKANRLGVAFNCHVRLYLGGRDNAYSDALIAFNAVFEARLEFGDWDKTATVLHDMWAVQLAKFDDDPEKDLELLDLPIDYADKALEAAGRTGINWTQILSTKLKFLEHRARNNSAKKEEDYREAVATCRILMDEGVDLEDDDQDKAAYNQWRLGRMCFLLSGVTGSADDYHEATYNLQRASEATPRDHPKWKARYDLFQAALEQFGTMLGRPPGLNRIIFSQERIVTDILASEKAEDQGEPQAEALYQLAQLLQLRYVERNTIEDLISVTENLERAATKTSAVDPEKLTARLGLAAECYEILYHEEDDPKYLEHGIQAAQKAVNAAMNTENLADRKRAALYSALGRCMAALSEEDDDKELMEGAVEAGEAAIAIVGTEDASDDDENYKQERQRYIYALEDWKESLG</sequence>
<evidence type="ECO:0000313" key="2">
    <source>
        <dbReference type="Proteomes" id="UP001610334"/>
    </source>
</evidence>
<comment type="caution">
    <text evidence="1">The sequence shown here is derived from an EMBL/GenBank/DDBJ whole genome shotgun (WGS) entry which is preliminary data.</text>
</comment>
<proteinExistence type="predicted"/>